<accession>A0A226X089</accession>
<dbReference type="AlphaFoldDB" id="A0A226X089"/>
<dbReference type="Proteomes" id="UP000214720">
    <property type="component" value="Unassembled WGS sequence"/>
</dbReference>
<proteinExistence type="predicted"/>
<name>A0A226X089_CABSO</name>
<evidence type="ECO:0000313" key="1">
    <source>
        <dbReference type="EMBL" id="OXC76856.1"/>
    </source>
</evidence>
<evidence type="ECO:0000313" key="2">
    <source>
        <dbReference type="Proteomes" id="UP000214720"/>
    </source>
</evidence>
<dbReference type="EMBL" id="MTHB01000111">
    <property type="protein sequence ID" value="OXC76856.1"/>
    <property type="molecule type" value="Genomic_DNA"/>
</dbReference>
<organism evidence="1 2">
    <name type="scientific">Caballeronia sordidicola</name>
    <name type="common">Burkholderia sordidicola</name>
    <dbReference type="NCBI Taxonomy" id="196367"/>
    <lineage>
        <taxon>Bacteria</taxon>
        <taxon>Pseudomonadati</taxon>
        <taxon>Pseudomonadota</taxon>
        <taxon>Betaproteobacteria</taxon>
        <taxon>Burkholderiales</taxon>
        <taxon>Burkholderiaceae</taxon>
        <taxon>Caballeronia</taxon>
    </lineage>
</organism>
<comment type="caution">
    <text evidence="1">The sequence shown here is derived from an EMBL/GenBank/DDBJ whole genome shotgun (WGS) entry which is preliminary data.</text>
</comment>
<reference evidence="2" key="1">
    <citation type="submission" date="2017-01" db="EMBL/GenBank/DDBJ databases">
        <title>Genome Analysis of Deinococcus marmoris KOPRI26562.</title>
        <authorList>
            <person name="Kim J.H."/>
            <person name="Oh H.-M."/>
        </authorList>
    </citation>
    <scope>NUCLEOTIDE SEQUENCE [LARGE SCALE GENOMIC DNA]</scope>
    <source>
        <strain evidence="2">PAMC 26633</strain>
    </source>
</reference>
<sequence>MSRVTSTVRVLPLTVSVNGPETDGAEADTLIFKSSNQDRF</sequence>
<gene>
    <name evidence="1" type="ORF">BSU04_19745</name>
</gene>
<protein>
    <submittedName>
        <fullName evidence="1">Uncharacterized protein</fullName>
    </submittedName>
</protein>